<dbReference type="AlphaFoldDB" id="A0A831U2X6"/>
<protein>
    <submittedName>
        <fullName evidence="2">SHOCT domain-containing protein</fullName>
    </submittedName>
</protein>
<feature type="compositionally biased region" description="Low complexity" evidence="1">
    <location>
        <begin position="233"/>
        <end position="244"/>
    </location>
</feature>
<sequence length="291" mass="31469">METAKRISDGGVAMRLLVAAVMVVVCLAGCASVSIGIAEAGSGRTIWKSREQFVDVVPRERQGGGSAGNEHPASVSPLELRRLLSSVALSREGEEAPLFSEAELKVLESSGVNGLRQAGPDEDVTFTVFGYHTALQGFLKETKVTTGRMFFQEGKLNLILGIVQRDVLDNEDRRLNPFVPGSRLKESDLSGRITVAAGGVPFTMKRADWLVFAPYSAATPAVEPVQPRPEPAAPAVAPAAPVQEAPKKVERPAGRTRSLEERLILLNDLKQKGLITDEEYRAKRLMILDEI</sequence>
<reference evidence="2" key="1">
    <citation type="journal article" date="2020" name="mSystems">
        <title>Genome- and Community-Level Interaction Insights into Carbon Utilization and Element Cycling Functions of Hydrothermarchaeota in Hydrothermal Sediment.</title>
        <authorList>
            <person name="Zhou Z."/>
            <person name="Liu Y."/>
            <person name="Xu W."/>
            <person name="Pan J."/>
            <person name="Luo Z.H."/>
            <person name="Li M."/>
        </authorList>
    </citation>
    <scope>NUCLEOTIDE SEQUENCE [LARGE SCALE GENOMIC DNA]</scope>
    <source>
        <strain evidence="2">SpSt-349</strain>
    </source>
</reference>
<evidence type="ECO:0000256" key="1">
    <source>
        <dbReference type="SAM" id="MobiDB-lite"/>
    </source>
</evidence>
<gene>
    <name evidence="2" type="ORF">ENQ87_12860</name>
</gene>
<accession>A0A831U2X6</accession>
<feature type="compositionally biased region" description="Basic and acidic residues" evidence="1">
    <location>
        <begin position="245"/>
        <end position="254"/>
    </location>
</feature>
<proteinExistence type="predicted"/>
<dbReference type="EMBL" id="DSOV01000056">
    <property type="protein sequence ID" value="HEN43238.1"/>
    <property type="molecule type" value="Genomic_DNA"/>
</dbReference>
<name>A0A831U2X6_GEOME</name>
<feature type="region of interest" description="Disordered" evidence="1">
    <location>
        <begin position="225"/>
        <end position="254"/>
    </location>
</feature>
<evidence type="ECO:0000313" key="2">
    <source>
        <dbReference type="EMBL" id="HEN43238.1"/>
    </source>
</evidence>
<comment type="caution">
    <text evidence="2">The sequence shown here is derived from an EMBL/GenBank/DDBJ whole genome shotgun (WGS) entry which is preliminary data.</text>
</comment>
<organism evidence="2">
    <name type="scientific">Geobacter metallireducens</name>
    <dbReference type="NCBI Taxonomy" id="28232"/>
    <lineage>
        <taxon>Bacteria</taxon>
        <taxon>Pseudomonadati</taxon>
        <taxon>Thermodesulfobacteriota</taxon>
        <taxon>Desulfuromonadia</taxon>
        <taxon>Geobacterales</taxon>
        <taxon>Geobacteraceae</taxon>
        <taxon>Geobacter</taxon>
    </lineage>
</organism>